<dbReference type="EMBL" id="VJMG01000043">
    <property type="protein sequence ID" value="TRL37470.1"/>
    <property type="molecule type" value="Genomic_DNA"/>
</dbReference>
<evidence type="ECO:0000256" key="1">
    <source>
        <dbReference type="SAM" id="MobiDB-lite"/>
    </source>
</evidence>
<evidence type="ECO:0000313" key="3">
    <source>
        <dbReference type="EMBL" id="TRL37470.1"/>
    </source>
</evidence>
<comment type="caution">
    <text evidence="3">The sequence shown here is derived from an EMBL/GenBank/DDBJ whole genome shotgun (WGS) entry which is preliminary data.</text>
</comment>
<keyword evidence="4" id="KW-1185">Reference proteome</keyword>
<proteinExistence type="predicted"/>
<sequence>MALAFATERSVSRSSRLNASDAVSGGFVKYAMLVGTTLAAGAWMIGALATVHSVASIKPTDFSYDMRASLDLKPLSQQVSADRVIRVSKFSRLAGGAAEKAGRLEGAHMAQLQALRPADPSVKQGLAAAIAREETEKQFAALTNKRPSTSDVKSALVSALQDSVLVAPPTETAWDAQPVGNAEDGQVEVADLQSSAELAVAEAVGPGADTGLPMEGPLPIRRPAANALAMAIAPSAETKPVDSKPASRIKPQPVVAEADDDEEEDAPKALAFARPDNPTKNISRAVPWPDQNVKIAVYDITAAKVYMPNGTVMEAHSGIGEMRDNPKFTHVKMRGPTPPGTYKLSMRETPFHGVAAIRLTPTDGVAPLGRTGLLAHTYLLRSAPGDSHGCVAFADYNKFLNAYRRGEVTHMIIVNRHDGTIPMAALRKINPRGGSGSGVAATPVADEGGNRRTLMDYLKRDG</sequence>
<feature type="region of interest" description="Disordered" evidence="1">
    <location>
        <begin position="236"/>
        <end position="266"/>
    </location>
</feature>
<dbReference type="RefSeq" id="WP_143126076.1">
    <property type="nucleotide sequence ID" value="NZ_VJMG01000043.1"/>
</dbReference>
<dbReference type="InterPro" id="IPR021225">
    <property type="entry name" value="Tlde1_dom"/>
</dbReference>
<feature type="domain" description="Tlde1" evidence="2">
    <location>
        <begin position="312"/>
        <end position="415"/>
    </location>
</feature>
<accession>A0A549T6K7</accession>
<reference evidence="3 4" key="1">
    <citation type="submission" date="2019-07" db="EMBL/GenBank/DDBJ databases">
        <title>Ln-dependent methylotrophs.</title>
        <authorList>
            <person name="Tani A."/>
        </authorList>
    </citation>
    <scope>NUCLEOTIDE SEQUENCE [LARGE SCALE GENOMIC DNA]</scope>
    <source>
        <strain evidence="3 4">SM12</strain>
    </source>
</reference>
<evidence type="ECO:0000259" key="2">
    <source>
        <dbReference type="Pfam" id="PF10908"/>
    </source>
</evidence>
<protein>
    <submittedName>
        <fullName evidence="3">DUF2778 domain-containing protein</fullName>
    </submittedName>
</protein>
<evidence type="ECO:0000313" key="4">
    <source>
        <dbReference type="Proteomes" id="UP000316801"/>
    </source>
</evidence>
<organism evidence="3 4">
    <name type="scientific">Rhizobium straminoryzae</name>
    <dbReference type="NCBI Taxonomy" id="1387186"/>
    <lineage>
        <taxon>Bacteria</taxon>
        <taxon>Pseudomonadati</taxon>
        <taxon>Pseudomonadota</taxon>
        <taxon>Alphaproteobacteria</taxon>
        <taxon>Hyphomicrobiales</taxon>
        <taxon>Rhizobiaceae</taxon>
        <taxon>Rhizobium/Agrobacterium group</taxon>
        <taxon>Rhizobium</taxon>
    </lineage>
</organism>
<dbReference type="AlphaFoldDB" id="A0A549T6K7"/>
<name>A0A549T6K7_9HYPH</name>
<dbReference type="Proteomes" id="UP000316801">
    <property type="component" value="Unassembled WGS sequence"/>
</dbReference>
<dbReference type="Pfam" id="PF10908">
    <property type="entry name" value="Tlde1_dom"/>
    <property type="match status" value="1"/>
</dbReference>
<gene>
    <name evidence="3" type="ORF">FNA46_15290</name>
</gene>